<accession>A0A919S7P7</accession>
<comment type="caution">
    <text evidence="3">The sequence shown here is derived from an EMBL/GenBank/DDBJ whole genome shotgun (WGS) entry which is preliminary data.</text>
</comment>
<dbReference type="GO" id="GO:0004252">
    <property type="term" value="F:serine-type endopeptidase activity"/>
    <property type="evidence" value="ECO:0007669"/>
    <property type="project" value="InterPro"/>
</dbReference>
<keyword evidence="4" id="KW-1185">Reference proteome</keyword>
<dbReference type="InterPro" id="IPR033116">
    <property type="entry name" value="TRYPSIN_SER"/>
</dbReference>
<dbReference type="Gene3D" id="2.40.10.10">
    <property type="entry name" value="Trypsin-like serine proteases"/>
    <property type="match status" value="2"/>
</dbReference>
<dbReference type="PROSITE" id="PS00135">
    <property type="entry name" value="TRYPSIN_SER"/>
    <property type="match status" value="1"/>
</dbReference>
<dbReference type="PROSITE" id="PS50240">
    <property type="entry name" value="TRYPSIN_DOM"/>
    <property type="match status" value="1"/>
</dbReference>
<proteinExistence type="predicted"/>
<reference evidence="3" key="1">
    <citation type="submission" date="2021-03" db="EMBL/GenBank/DDBJ databases">
        <title>Whole genome shotgun sequence of Actinoplanes auranticolor NBRC 12245.</title>
        <authorList>
            <person name="Komaki H."/>
            <person name="Tamura T."/>
        </authorList>
    </citation>
    <scope>NUCLEOTIDE SEQUENCE</scope>
    <source>
        <strain evidence="3">NBRC 12245</strain>
    </source>
</reference>
<dbReference type="PROSITE" id="PS00134">
    <property type="entry name" value="TRYPSIN_HIS"/>
    <property type="match status" value="1"/>
</dbReference>
<dbReference type="EMBL" id="BOQL01000018">
    <property type="protein sequence ID" value="GIM66372.1"/>
    <property type="molecule type" value="Genomic_DNA"/>
</dbReference>
<evidence type="ECO:0000256" key="1">
    <source>
        <dbReference type="SAM" id="SignalP"/>
    </source>
</evidence>
<feature type="signal peptide" evidence="1">
    <location>
        <begin position="1"/>
        <end position="20"/>
    </location>
</feature>
<dbReference type="InterPro" id="IPR009003">
    <property type="entry name" value="Peptidase_S1_PA"/>
</dbReference>
<feature type="domain" description="Peptidase S1" evidence="2">
    <location>
        <begin position="162"/>
        <end position="375"/>
    </location>
</feature>
<keyword evidence="1" id="KW-0732">Signal</keyword>
<dbReference type="AlphaFoldDB" id="A0A919S7P7"/>
<dbReference type="InterPro" id="IPR043504">
    <property type="entry name" value="Peptidase_S1_PA_chymotrypsin"/>
</dbReference>
<name>A0A919S7P7_9ACTN</name>
<dbReference type="GO" id="GO:0006508">
    <property type="term" value="P:proteolysis"/>
    <property type="evidence" value="ECO:0007669"/>
    <property type="project" value="InterPro"/>
</dbReference>
<gene>
    <name evidence="3" type="ORF">Aau02nite_22820</name>
</gene>
<evidence type="ECO:0000313" key="4">
    <source>
        <dbReference type="Proteomes" id="UP000681340"/>
    </source>
</evidence>
<organism evidence="3 4">
    <name type="scientific">Actinoplanes auranticolor</name>
    <dbReference type="NCBI Taxonomy" id="47988"/>
    <lineage>
        <taxon>Bacteria</taxon>
        <taxon>Bacillati</taxon>
        <taxon>Actinomycetota</taxon>
        <taxon>Actinomycetes</taxon>
        <taxon>Micromonosporales</taxon>
        <taxon>Micromonosporaceae</taxon>
        <taxon>Actinoplanes</taxon>
    </lineage>
</organism>
<dbReference type="Proteomes" id="UP000681340">
    <property type="component" value="Unassembled WGS sequence"/>
</dbReference>
<dbReference type="RefSeq" id="WP_212988304.1">
    <property type="nucleotide sequence ID" value="NZ_BAABEA010000009.1"/>
</dbReference>
<feature type="chain" id="PRO_5038766510" description="Peptidase S1 domain-containing protein" evidence="1">
    <location>
        <begin position="21"/>
        <end position="375"/>
    </location>
</feature>
<dbReference type="SUPFAM" id="SSF50494">
    <property type="entry name" value="Trypsin-like serine proteases"/>
    <property type="match status" value="1"/>
</dbReference>
<dbReference type="InterPro" id="IPR001254">
    <property type="entry name" value="Trypsin_dom"/>
</dbReference>
<sequence>MSRRLALLPALLLTAVAAVAAVPGSAAAAPSGAELTRASALANDSWDTASADPDFAGMWVDDRNVPHVSYRGSATAKRSMSAGITVHSGARYTYRDLKAKRDAVSDQVRSLRKAGIHVTEWGPHVATNKLRLSVADPTPAAVEELRARFGADVEIEASEIPTDGGLFSRTNDSAPWASSAFLNDCTSGPHIKRNGSTYLLTAAHCVDFPGQVFANGGQVVGTANWVDQGDRTTDTAIITGQGGPYMYVTDSAYQVMSTTPWVAVEGSGVCFNGAYSGQICAGQKVIKTDYCTDITGRLVCGVSTAGVWGTQSAGNGDSGGPVHIKSPRWAYAGTIIGAASELQTCTRAPAPGRFCSEMVRFNSMRSILDRWGATL</sequence>
<protein>
    <recommendedName>
        <fullName evidence="2">Peptidase S1 domain-containing protein</fullName>
    </recommendedName>
</protein>
<evidence type="ECO:0000313" key="3">
    <source>
        <dbReference type="EMBL" id="GIM66372.1"/>
    </source>
</evidence>
<dbReference type="InterPro" id="IPR018114">
    <property type="entry name" value="TRYPSIN_HIS"/>
</dbReference>
<evidence type="ECO:0000259" key="2">
    <source>
        <dbReference type="PROSITE" id="PS50240"/>
    </source>
</evidence>